<dbReference type="Gene3D" id="3.40.710.10">
    <property type="entry name" value="DD-peptidase/beta-lactamase superfamily"/>
    <property type="match status" value="1"/>
</dbReference>
<dbReference type="PANTHER" id="PTHR43283">
    <property type="entry name" value="BETA-LACTAMASE-RELATED"/>
    <property type="match status" value="1"/>
</dbReference>
<gene>
    <name evidence="3" type="ORF">ACFQ1E_05975</name>
</gene>
<proteinExistence type="predicted"/>
<dbReference type="Proteomes" id="UP001596977">
    <property type="component" value="Unassembled WGS sequence"/>
</dbReference>
<dbReference type="InterPro" id="IPR001466">
    <property type="entry name" value="Beta-lactam-related"/>
</dbReference>
<accession>A0ABW3H5D5</accession>
<evidence type="ECO:0000259" key="2">
    <source>
        <dbReference type="Pfam" id="PF00144"/>
    </source>
</evidence>
<dbReference type="RefSeq" id="WP_264943318.1">
    <property type="nucleotide sequence ID" value="NZ_JAPDRA010000002.1"/>
</dbReference>
<evidence type="ECO:0000256" key="1">
    <source>
        <dbReference type="SAM" id="SignalP"/>
    </source>
</evidence>
<feature type="domain" description="Beta-lactamase-related" evidence="2">
    <location>
        <begin position="35"/>
        <end position="371"/>
    </location>
</feature>
<dbReference type="InterPro" id="IPR012338">
    <property type="entry name" value="Beta-lactam/transpept-like"/>
</dbReference>
<dbReference type="Pfam" id="PF00144">
    <property type="entry name" value="Beta-lactamase"/>
    <property type="match status" value="1"/>
</dbReference>
<dbReference type="EC" id="3.-.-.-" evidence="3"/>
<comment type="caution">
    <text evidence="3">The sequence shown here is derived from an EMBL/GenBank/DDBJ whole genome shotgun (WGS) entry which is preliminary data.</text>
</comment>
<dbReference type="GO" id="GO:0016787">
    <property type="term" value="F:hydrolase activity"/>
    <property type="evidence" value="ECO:0007669"/>
    <property type="project" value="UniProtKB-KW"/>
</dbReference>
<reference evidence="4" key="1">
    <citation type="journal article" date="2019" name="Int. J. Syst. Evol. Microbiol.">
        <title>The Global Catalogue of Microorganisms (GCM) 10K type strain sequencing project: providing services to taxonomists for standard genome sequencing and annotation.</title>
        <authorList>
            <consortium name="The Broad Institute Genomics Platform"/>
            <consortium name="The Broad Institute Genome Sequencing Center for Infectious Disease"/>
            <person name="Wu L."/>
            <person name="Ma J."/>
        </authorList>
    </citation>
    <scope>NUCLEOTIDE SEQUENCE [LARGE SCALE GENOMIC DNA]</scope>
    <source>
        <strain evidence="4">CCUG 62982</strain>
    </source>
</reference>
<dbReference type="SUPFAM" id="SSF56601">
    <property type="entry name" value="beta-lactamase/transpeptidase-like"/>
    <property type="match status" value="1"/>
</dbReference>
<keyword evidence="3" id="KW-0378">Hydrolase</keyword>
<organism evidence="3 4">
    <name type="scientific">Sphingomonas canadensis</name>
    <dbReference type="NCBI Taxonomy" id="1219257"/>
    <lineage>
        <taxon>Bacteria</taxon>
        <taxon>Pseudomonadati</taxon>
        <taxon>Pseudomonadota</taxon>
        <taxon>Alphaproteobacteria</taxon>
        <taxon>Sphingomonadales</taxon>
        <taxon>Sphingomonadaceae</taxon>
        <taxon>Sphingomonas</taxon>
    </lineage>
</organism>
<keyword evidence="1" id="KW-0732">Signal</keyword>
<dbReference type="InterPro" id="IPR050789">
    <property type="entry name" value="Diverse_Enzym_Activities"/>
</dbReference>
<evidence type="ECO:0000313" key="4">
    <source>
        <dbReference type="Proteomes" id="UP001596977"/>
    </source>
</evidence>
<evidence type="ECO:0000313" key="3">
    <source>
        <dbReference type="EMBL" id="MFD0945880.1"/>
    </source>
</evidence>
<name>A0ABW3H5D5_9SPHN</name>
<feature type="chain" id="PRO_5045064077" evidence="1">
    <location>
        <begin position="25"/>
        <end position="392"/>
    </location>
</feature>
<feature type="signal peptide" evidence="1">
    <location>
        <begin position="1"/>
        <end position="24"/>
    </location>
</feature>
<keyword evidence="4" id="KW-1185">Reference proteome</keyword>
<dbReference type="EMBL" id="JBHTJG010000002">
    <property type="protein sequence ID" value="MFD0945880.1"/>
    <property type="molecule type" value="Genomic_DNA"/>
</dbReference>
<sequence length="392" mass="41536">MRMSRSALAAGLLAHAMGGAPATAQTAGGAAEVRVAFDRRGVTSVQARGPADRAAGRRVAAGDPVRVASVSKLAVALGVMRLVEKGTLSLDRDVSDYLGWRLRNPAFPEVPVTLRLLLSHRSSITDDADYIIPLGTALRDWMQRPAIWDAAHAPGTWFRYTNLNFPVIASVIEAATGRRFDAVMQAEVFAPLGIDACFNWSGCGAGAVAHAVVLYNEKGEVRRDDLKGAPPPCLVVAEGACDLSAYRPGDNGALFGPQGGLRISPLGLARIGRMLLAGGEGFLTPASIAEIERPHWTFDGANGDSEQGFYCAYGLAVQLLATRAPGCADDPFGDGRLRSGHAGSAYNLRSGLWIDRRRGRGVAYFVTAVPDTAGPGRRSAFTPDEERLARGR</sequence>
<dbReference type="PANTHER" id="PTHR43283:SF3">
    <property type="entry name" value="BETA-LACTAMASE FAMILY PROTEIN (AFU_ORTHOLOGUE AFUA_5G07500)"/>
    <property type="match status" value="1"/>
</dbReference>
<protein>
    <submittedName>
        <fullName evidence="3">Serine hydrolase domain-containing protein</fullName>
        <ecNumber evidence="3">3.-.-.-</ecNumber>
    </submittedName>
</protein>